<dbReference type="Proteomes" id="UP000887581">
    <property type="component" value="Unplaced"/>
</dbReference>
<feature type="domain" description="C2H2-type" evidence="1">
    <location>
        <begin position="589"/>
        <end position="613"/>
    </location>
</feature>
<name>A0A915Q036_9BILA</name>
<dbReference type="InterPro" id="IPR013087">
    <property type="entry name" value="Znf_C2H2_type"/>
</dbReference>
<reference evidence="3" key="1">
    <citation type="submission" date="2022-11" db="UniProtKB">
        <authorList>
            <consortium name="WormBaseParasite"/>
        </authorList>
    </citation>
    <scope>IDENTIFICATION</scope>
</reference>
<evidence type="ECO:0000313" key="3">
    <source>
        <dbReference type="WBParaSite" id="sdigi.contig67.g3464.t1"/>
    </source>
</evidence>
<protein>
    <submittedName>
        <fullName evidence="3">C2H2-type domain-containing protein</fullName>
    </submittedName>
</protein>
<accession>A0A915Q036</accession>
<evidence type="ECO:0000313" key="2">
    <source>
        <dbReference type="Proteomes" id="UP000887581"/>
    </source>
</evidence>
<evidence type="ECO:0000259" key="1">
    <source>
        <dbReference type="SMART" id="SM00355"/>
    </source>
</evidence>
<sequence>MSMCSSNHFFAGGKTEWIALIGNYQDTMLCSGSVQSNFRLCILDQMCHVFLQKMDHASQLESLQRSSAWKRKSREDQEWEGEDFGPVTWHELSNMRRNSVILFNSELYPTKISEWSLRAEPGRENKYYICVLCRRFQDRGKRLVPPIKFGPPARILVRNGRFLTHPDYPRTPHICGFADNPMSDRAFVLARRAMIRARTEISEDGMTPREKIDQVLISFREDEKYSNLSAEEIEQMEDMVLGRVHGRIWSESSSVRSLYINRRKLITANDNDKPRKVYECPVMNCGFLTFAPGMIDIHVSEKHRVEDNSSPIDSVNFEEYFIAAEGRDGLAVSNFSSDIPIDNASVYSTTQTDLKLNTLCDPEGDFGPVMYEALSCQRRKSIILFESRRFPNKISEWALKMPTNDTTMYYTCVLCRKLKDKGKRQEPPIQYPPPARIVVRNGRFMVHPDYPKTPHICDFANNPLSDRQSVLSRRVLAKRPANGSISDTSVQKTFHHTTNQNTKYQYVAIASSDRPSSNIYVVEEPGTWPQDPEISLSDDSDNEFESLLRLENSQNIDTIDSTSVAVNPDMPNTSDVDFTAKRTKVSPAYSCSIVGCNFTSSTMTGLDVHLGEHELLDEQQVVQYEIFGQTESRYENNGAVEIIDDVSISEPFKKRQGMINSEAHLLLTTGDTEVECKEDCFEKSDLPTDVPPGEEIQRDPEDLRSSIRRHLQDIERSLENIGIMHLLEINSYLVRVQQRLCNIQSSSVLYFHEVEELSQSTGSVQNVSSCPHPMGALRADFYASFVD</sequence>
<organism evidence="2 3">
    <name type="scientific">Setaria digitata</name>
    <dbReference type="NCBI Taxonomy" id="48799"/>
    <lineage>
        <taxon>Eukaryota</taxon>
        <taxon>Metazoa</taxon>
        <taxon>Ecdysozoa</taxon>
        <taxon>Nematoda</taxon>
        <taxon>Chromadorea</taxon>
        <taxon>Rhabditida</taxon>
        <taxon>Spirurina</taxon>
        <taxon>Spiruromorpha</taxon>
        <taxon>Filarioidea</taxon>
        <taxon>Setariidae</taxon>
        <taxon>Setaria</taxon>
    </lineage>
</organism>
<keyword evidence="2" id="KW-1185">Reference proteome</keyword>
<dbReference type="AlphaFoldDB" id="A0A915Q036"/>
<dbReference type="WBParaSite" id="sdigi.contig67.g3464.t1">
    <property type="protein sequence ID" value="sdigi.contig67.g3464.t1"/>
    <property type="gene ID" value="sdigi.contig67.g3464"/>
</dbReference>
<proteinExistence type="predicted"/>
<dbReference type="SMART" id="SM00355">
    <property type="entry name" value="ZnF_C2H2"/>
    <property type="match status" value="2"/>
</dbReference>
<feature type="domain" description="C2H2-type" evidence="1">
    <location>
        <begin position="278"/>
        <end position="303"/>
    </location>
</feature>